<dbReference type="PANTHER" id="PTHR42923">
    <property type="entry name" value="PROTOPORPHYRINOGEN OXIDASE"/>
    <property type="match status" value="1"/>
</dbReference>
<dbReference type="SUPFAM" id="SSF51905">
    <property type="entry name" value="FAD/NAD(P)-binding domain"/>
    <property type="match status" value="1"/>
</dbReference>
<evidence type="ECO:0000313" key="2">
    <source>
        <dbReference type="EMBL" id="MEK8047265.1"/>
    </source>
</evidence>
<dbReference type="Pfam" id="PF01593">
    <property type="entry name" value="Amino_oxidase"/>
    <property type="match status" value="1"/>
</dbReference>
<dbReference type="PROSITE" id="PS51257">
    <property type="entry name" value="PROKAR_LIPOPROTEIN"/>
    <property type="match status" value="1"/>
</dbReference>
<dbReference type="InterPro" id="IPR036188">
    <property type="entry name" value="FAD/NAD-bd_sf"/>
</dbReference>
<feature type="domain" description="Amine oxidase" evidence="1">
    <location>
        <begin position="83"/>
        <end position="539"/>
    </location>
</feature>
<protein>
    <submittedName>
        <fullName evidence="2">FAD-dependent oxidoreductase</fullName>
    </submittedName>
</protein>
<reference evidence="2 3" key="1">
    <citation type="submission" date="2024-04" db="EMBL/GenBank/DDBJ databases">
        <title>Novel species of the genus Ideonella isolated from streams.</title>
        <authorList>
            <person name="Lu H."/>
        </authorList>
    </citation>
    <scope>NUCLEOTIDE SEQUENCE [LARGE SCALE GENOMIC DNA]</scope>
    <source>
        <strain evidence="2 3">LYT19W</strain>
    </source>
</reference>
<comment type="caution">
    <text evidence="2">The sequence shown here is derived from an EMBL/GenBank/DDBJ whole genome shotgun (WGS) entry which is preliminary data.</text>
</comment>
<keyword evidence="3" id="KW-1185">Reference proteome</keyword>
<dbReference type="PANTHER" id="PTHR42923:SF39">
    <property type="entry name" value="AMINO OXIDASE"/>
    <property type="match status" value="1"/>
</dbReference>
<dbReference type="Gene3D" id="3.50.50.60">
    <property type="entry name" value="FAD/NAD(P)-binding domain"/>
    <property type="match status" value="1"/>
</dbReference>
<proteinExistence type="predicted"/>
<evidence type="ECO:0000259" key="1">
    <source>
        <dbReference type="Pfam" id="PF01593"/>
    </source>
</evidence>
<name>A0ABU9CAH9_9BURK</name>
<accession>A0ABU9CAH9</accession>
<organism evidence="2 3">
    <name type="scientific">Ideonella margarita</name>
    <dbReference type="NCBI Taxonomy" id="2984191"/>
    <lineage>
        <taxon>Bacteria</taxon>
        <taxon>Pseudomonadati</taxon>
        <taxon>Pseudomonadota</taxon>
        <taxon>Betaproteobacteria</taxon>
        <taxon>Burkholderiales</taxon>
        <taxon>Sphaerotilaceae</taxon>
        <taxon>Ideonella</taxon>
    </lineage>
</organism>
<dbReference type="Proteomes" id="UP001379945">
    <property type="component" value="Unassembled WGS sequence"/>
</dbReference>
<dbReference type="RefSeq" id="WP_341399568.1">
    <property type="nucleotide sequence ID" value="NZ_JBBUTI010000008.1"/>
</dbReference>
<dbReference type="EMBL" id="JBBUTI010000008">
    <property type="protein sequence ID" value="MEK8047265.1"/>
    <property type="molecule type" value="Genomic_DNA"/>
</dbReference>
<gene>
    <name evidence="2" type="ORF">AACH00_12970</name>
</gene>
<dbReference type="InterPro" id="IPR002937">
    <property type="entry name" value="Amino_oxidase"/>
</dbReference>
<dbReference type="InterPro" id="IPR050464">
    <property type="entry name" value="Zeta_carotene_desat/Oxidored"/>
</dbReference>
<sequence length="549" mass="58499">MRRRQVLTMAGAAPLAGLGLQACTPAPEASKRDALGRVPVRWVGANAERGHQLRDGFGQGKSSSLPPVAVQRQTGVLVVGGGVAGLSALHHLAQAGVDDAVLLELEDQVGGNSRGHSVGGLACPLGAHYLPVPGPAAIEVGAWLHDIGLLRSTAAGVVPNERYLCHAPQERLFIDGAWQDGLLPAADGRPATQAQYRLFARLVDGAQRRLGFNLPTHAGRFTADHAALDAQTFGVWLAAQGVSDAHLLGYLDYACRDDYGAGIHTVSAWAGLHYFASRHGFHPPGDDSAERDAVFTWPEGNAFLVRELATPLQPRLQSGRTVLRVTAERQGVQVLAFDHAARQLEAWRAHTVVLATPLFITQRLLQGAEAALQQALAEAAAATRYAPWLVGNLLLRGPLQERVGAPAAWDNVVFAPAGGNAALGYVNAQHQSLRPDAGLTGPQLLTTYHALPVAERASLLQQPAASWLARIVADLQAVHPDLPEQLQQAELMRWGHAMSIPVPGVRSQAARTALRQARGRIRFAHADLAGYSVFEEAFTLGAVSTRQIR</sequence>
<evidence type="ECO:0000313" key="3">
    <source>
        <dbReference type="Proteomes" id="UP001379945"/>
    </source>
</evidence>